<organism evidence="1 2">
    <name type="scientific">Pedobacter psychrotolerans</name>
    <dbReference type="NCBI Taxonomy" id="1843235"/>
    <lineage>
        <taxon>Bacteria</taxon>
        <taxon>Pseudomonadati</taxon>
        <taxon>Bacteroidota</taxon>
        <taxon>Sphingobacteriia</taxon>
        <taxon>Sphingobacteriales</taxon>
        <taxon>Sphingobacteriaceae</taxon>
        <taxon>Pedobacter</taxon>
    </lineage>
</organism>
<accession>A0A4R2HDA3</accession>
<evidence type="ECO:0000313" key="2">
    <source>
        <dbReference type="Proteomes" id="UP000295684"/>
    </source>
</evidence>
<name>A0A4R2HDA3_9SPHI</name>
<protein>
    <submittedName>
        <fullName evidence="1">Uncharacterized protein</fullName>
    </submittedName>
</protein>
<dbReference type="AlphaFoldDB" id="A0A4R2HDA3"/>
<proteinExistence type="predicted"/>
<dbReference type="EMBL" id="SLWO01000004">
    <property type="protein sequence ID" value="TCO25344.1"/>
    <property type="molecule type" value="Genomic_DNA"/>
</dbReference>
<gene>
    <name evidence="1" type="ORF">EV200_104382</name>
</gene>
<evidence type="ECO:0000313" key="1">
    <source>
        <dbReference type="EMBL" id="TCO25344.1"/>
    </source>
</evidence>
<dbReference type="Proteomes" id="UP000295684">
    <property type="component" value="Unassembled WGS sequence"/>
</dbReference>
<sequence>MCKLAAKGIKSIEDLIGAAMLDKMIMTTGYVEYRIHALLSLRQ</sequence>
<comment type="caution">
    <text evidence="1">The sequence shown here is derived from an EMBL/GenBank/DDBJ whole genome shotgun (WGS) entry which is preliminary data.</text>
</comment>
<reference evidence="1 2" key="1">
    <citation type="submission" date="2019-03" db="EMBL/GenBank/DDBJ databases">
        <title>Genomic Encyclopedia of Type Strains, Phase IV (KMG-IV): sequencing the most valuable type-strain genomes for metagenomic binning, comparative biology and taxonomic classification.</title>
        <authorList>
            <person name="Goeker M."/>
        </authorList>
    </citation>
    <scope>NUCLEOTIDE SEQUENCE [LARGE SCALE GENOMIC DNA]</scope>
    <source>
        <strain evidence="1 2">DSM 103236</strain>
    </source>
</reference>